<evidence type="ECO:0000259" key="12">
    <source>
        <dbReference type="PROSITE" id="PS50262"/>
    </source>
</evidence>
<evidence type="ECO:0000256" key="4">
    <source>
        <dbReference type="ARBA" id="ARBA00022692"/>
    </source>
</evidence>
<keyword evidence="6 11" id="KW-1133">Transmembrane helix</keyword>
<dbReference type="InterPro" id="IPR017452">
    <property type="entry name" value="GPCR_Rhodpsn_7TM"/>
</dbReference>
<dbReference type="PROSITE" id="PS00237">
    <property type="entry name" value="G_PROTEIN_RECEP_F1_1"/>
    <property type="match status" value="1"/>
</dbReference>
<feature type="transmembrane region" description="Helical" evidence="11">
    <location>
        <begin position="28"/>
        <end position="50"/>
    </location>
</feature>
<evidence type="ECO:0000256" key="10">
    <source>
        <dbReference type="RuleBase" id="RU000688"/>
    </source>
</evidence>
<evidence type="ECO:0000256" key="9">
    <source>
        <dbReference type="ARBA" id="ARBA00023224"/>
    </source>
</evidence>
<keyword evidence="3 11" id="KW-0716">Sensory transduction</keyword>
<evidence type="ECO:0000313" key="14">
    <source>
        <dbReference type="Proteomes" id="UP000326062"/>
    </source>
</evidence>
<sequence>MSIMNDTVFMPSVLTFIGIPGLETVQCWIGIPFCAMYIIALMGNFLLLIVIKSEPSLHEPMYIFLAMLGATDIAISTSIVPKMLGTFWFHLPEIYFDACLFQMWLIHTFQGIESGVLLAMALDRYVAICYPLRHATIFTQQLVTNIGLGVTLRPAILVIPCLLLIKCRLKLYRTKLISHTYCEHMALVKLATEDVYINKFYGLLGAFIVGGLDFILITLSYTQIFITVFHLPQKEARLKAFNTCIPHICVFFQFYLLAFFSFFTHRSGSYIPSYIHITLSNLYLLVPPFLNPFVYGVKTKHIRDKVAKVFCSKDQA</sequence>
<comment type="function">
    <text evidence="1">Putative odorant or sperm cell receptor.</text>
</comment>
<accession>A0A5N3XC32</accession>
<dbReference type="PRINTS" id="PR00245">
    <property type="entry name" value="OLFACTORYR"/>
</dbReference>
<keyword evidence="14" id="KW-1185">Reference proteome</keyword>
<comment type="caution">
    <text evidence="13">The sequence shown here is derived from an EMBL/GenBank/DDBJ whole genome shotgun (WGS) entry which is preliminary data.</text>
</comment>
<evidence type="ECO:0000256" key="3">
    <source>
        <dbReference type="ARBA" id="ARBA00022606"/>
    </source>
</evidence>
<dbReference type="CDD" id="cd15917">
    <property type="entry name" value="7tmA_OR51_52-like"/>
    <property type="match status" value="1"/>
</dbReference>
<dbReference type="EMBL" id="VCEB01000013">
    <property type="protein sequence ID" value="KAB0370767.1"/>
    <property type="molecule type" value="Genomic_DNA"/>
</dbReference>
<evidence type="ECO:0000256" key="2">
    <source>
        <dbReference type="ARBA" id="ARBA00004141"/>
    </source>
</evidence>
<feature type="transmembrane region" description="Helical" evidence="11">
    <location>
        <begin position="200"/>
        <end position="228"/>
    </location>
</feature>
<evidence type="ECO:0000256" key="5">
    <source>
        <dbReference type="ARBA" id="ARBA00022725"/>
    </source>
</evidence>
<dbReference type="Gene3D" id="1.20.1070.10">
    <property type="entry name" value="Rhodopsin 7-helix transmembrane proteins"/>
    <property type="match status" value="1"/>
</dbReference>
<protein>
    <recommendedName>
        <fullName evidence="11">Olfactory receptor</fullName>
    </recommendedName>
</protein>
<evidence type="ECO:0000256" key="1">
    <source>
        <dbReference type="ARBA" id="ARBA00003929"/>
    </source>
</evidence>
<feature type="domain" description="G-protein coupled receptors family 1 profile" evidence="12">
    <location>
        <begin position="43"/>
        <end position="295"/>
    </location>
</feature>
<feature type="transmembrane region" description="Helical" evidence="11">
    <location>
        <begin position="101"/>
        <end position="122"/>
    </location>
</feature>
<dbReference type="PROSITE" id="PS50262">
    <property type="entry name" value="G_PROTEIN_RECEP_F1_2"/>
    <property type="match status" value="1"/>
</dbReference>
<keyword evidence="9 10" id="KW-0807">Transducer</keyword>
<name>A0A5N3XC32_MUNRE</name>
<dbReference type="Pfam" id="PF13853">
    <property type="entry name" value="7tm_4"/>
    <property type="match status" value="1"/>
</dbReference>
<evidence type="ECO:0000313" key="13">
    <source>
        <dbReference type="EMBL" id="KAB0370767.1"/>
    </source>
</evidence>
<dbReference type="AlphaFoldDB" id="A0A5N3XC32"/>
<keyword evidence="10" id="KW-0675">Receptor</keyword>
<dbReference type="SUPFAM" id="SSF81321">
    <property type="entry name" value="Family A G protein-coupled receptor-like"/>
    <property type="match status" value="1"/>
</dbReference>
<dbReference type="GO" id="GO:0004930">
    <property type="term" value="F:G protein-coupled receptor activity"/>
    <property type="evidence" value="ECO:0007669"/>
    <property type="project" value="UniProtKB-KW"/>
</dbReference>
<comment type="similarity">
    <text evidence="10">Belongs to the G-protein coupled receptor 1 family.</text>
</comment>
<evidence type="ECO:0000256" key="6">
    <source>
        <dbReference type="ARBA" id="ARBA00022989"/>
    </source>
</evidence>
<dbReference type="PRINTS" id="PR00237">
    <property type="entry name" value="GPCRRHODOPSN"/>
</dbReference>
<keyword evidence="8 11" id="KW-0472">Membrane</keyword>
<keyword evidence="4 10" id="KW-0812">Transmembrane</keyword>
<keyword evidence="7 10" id="KW-0297">G-protein coupled receptor</keyword>
<evidence type="ECO:0000256" key="11">
    <source>
        <dbReference type="RuleBase" id="RU363047"/>
    </source>
</evidence>
<comment type="subcellular location">
    <subcellularLocation>
        <location evidence="11">Cell membrane</location>
        <topology evidence="11">Multi-pass membrane protein</topology>
    </subcellularLocation>
    <subcellularLocation>
        <location evidence="2">Membrane</location>
        <topology evidence="2">Multi-pass membrane protein</topology>
    </subcellularLocation>
</comment>
<feature type="transmembrane region" description="Helical" evidence="11">
    <location>
        <begin position="274"/>
        <end position="295"/>
    </location>
</feature>
<dbReference type="PANTHER" id="PTHR26450">
    <property type="entry name" value="OLFACTORY RECEPTOR 56B1-RELATED"/>
    <property type="match status" value="1"/>
</dbReference>
<dbReference type="Proteomes" id="UP000326062">
    <property type="component" value="Chromosome 10"/>
</dbReference>
<organism evidence="13 14">
    <name type="scientific">Muntiacus reevesi</name>
    <name type="common">Reeves' muntjac</name>
    <name type="synonym">Cervus reevesi</name>
    <dbReference type="NCBI Taxonomy" id="9886"/>
    <lineage>
        <taxon>Eukaryota</taxon>
        <taxon>Metazoa</taxon>
        <taxon>Chordata</taxon>
        <taxon>Craniata</taxon>
        <taxon>Vertebrata</taxon>
        <taxon>Euteleostomi</taxon>
        <taxon>Mammalia</taxon>
        <taxon>Eutheria</taxon>
        <taxon>Laurasiatheria</taxon>
        <taxon>Artiodactyla</taxon>
        <taxon>Ruminantia</taxon>
        <taxon>Pecora</taxon>
        <taxon>Cervidae</taxon>
        <taxon>Muntiacinae</taxon>
        <taxon>Muntiacus</taxon>
    </lineage>
</organism>
<dbReference type="InterPro" id="IPR000276">
    <property type="entry name" value="GPCR_Rhodpsn"/>
</dbReference>
<dbReference type="FunFam" id="1.20.1070.10:FF:000441">
    <property type="entry name" value="Olfactory receptor"/>
    <property type="match status" value="1"/>
</dbReference>
<feature type="transmembrane region" description="Helical" evidence="11">
    <location>
        <begin position="142"/>
        <end position="165"/>
    </location>
</feature>
<keyword evidence="11" id="KW-1003">Cell membrane</keyword>
<evidence type="ECO:0000256" key="7">
    <source>
        <dbReference type="ARBA" id="ARBA00023040"/>
    </source>
</evidence>
<feature type="transmembrane region" description="Helical" evidence="11">
    <location>
        <begin position="240"/>
        <end position="262"/>
    </location>
</feature>
<proteinExistence type="inferred from homology"/>
<feature type="transmembrane region" description="Helical" evidence="11">
    <location>
        <begin position="62"/>
        <end position="81"/>
    </location>
</feature>
<dbReference type="PANTHER" id="PTHR26450:SF121">
    <property type="entry name" value="OLFACTORY RECEPTOR 52A4"/>
    <property type="match status" value="1"/>
</dbReference>
<evidence type="ECO:0000256" key="8">
    <source>
        <dbReference type="ARBA" id="ARBA00023136"/>
    </source>
</evidence>
<dbReference type="InterPro" id="IPR050402">
    <property type="entry name" value="OR51/52/56-like"/>
</dbReference>
<dbReference type="GO" id="GO:0004984">
    <property type="term" value="F:olfactory receptor activity"/>
    <property type="evidence" value="ECO:0007669"/>
    <property type="project" value="InterPro"/>
</dbReference>
<gene>
    <name evidence="13" type="ORF">FD755_017176</name>
</gene>
<dbReference type="GO" id="GO:0005886">
    <property type="term" value="C:plasma membrane"/>
    <property type="evidence" value="ECO:0007669"/>
    <property type="project" value="UniProtKB-SubCell"/>
</dbReference>
<keyword evidence="5 11" id="KW-0552">Olfaction</keyword>
<reference evidence="13 14" key="1">
    <citation type="submission" date="2019-06" db="EMBL/GenBank/DDBJ databases">
        <title>Discovery of a novel chromosome fission-fusion reversal in muntjac.</title>
        <authorList>
            <person name="Mudd A.B."/>
            <person name="Bredeson J.V."/>
            <person name="Baum R."/>
            <person name="Hockemeyer D."/>
            <person name="Rokhsar D.S."/>
        </authorList>
    </citation>
    <scope>NUCLEOTIDE SEQUENCE [LARGE SCALE GENOMIC DNA]</scope>
    <source>
        <strain evidence="13">UCam_UCB_Mr</strain>
        <tissue evidence="13">Fibroblast cell line</tissue>
    </source>
</reference>
<dbReference type="InterPro" id="IPR000725">
    <property type="entry name" value="Olfact_rcpt"/>
</dbReference>